<gene>
    <name evidence="2" type="ORF">F8O01_12625</name>
</gene>
<protein>
    <submittedName>
        <fullName evidence="2">ABC transporter substrate-binding protein</fullName>
    </submittedName>
</protein>
<accession>A0A7J5BRX2</accession>
<keyword evidence="3" id="KW-1185">Reference proteome</keyword>
<name>A0A7J5BRX2_9MICO</name>
<evidence type="ECO:0000313" key="3">
    <source>
        <dbReference type="Proteomes" id="UP000467240"/>
    </source>
</evidence>
<dbReference type="PROSITE" id="PS51257">
    <property type="entry name" value="PROKAR_LIPOPROTEIN"/>
    <property type="match status" value="1"/>
</dbReference>
<comment type="caution">
    <text evidence="2">The sequence shown here is derived from an EMBL/GenBank/DDBJ whole genome shotgun (WGS) entry which is preliminary data.</text>
</comment>
<dbReference type="InterPro" id="IPR028082">
    <property type="entry name" value="Peripla_BP_I"/>
</dbReference>
<dbReference type="EMBL" id="WBJZ01000016">
    <property type="protein sequence ID" value="KAB1655096.1"/>
    <property type="molecule type" value="Genomic_DNA"/>
</dbReference>
<dbReference type="PANTHER" id="PTHR35271">
    <property type="entry name" value="ABC TRANSPORTER, SUBSTRATE-BINDING LIPOPROTEIN-RELATED"/>
    <property type="match status" value="1"/>
</dbReference>
<dbReference type="OrthoDB" id="9776955at2"/>
<feature type="signal peptide" evidence="1">
    <location>
        <begin position="1"/>
        <end position="19"/>
    </location>
</feature>
<dbReference type="Pfam" id="PF04392">
    <property type="entry name" value="ABC_sub_bind"/>
    <property type="match status" value="1"/>
</dbReference>
<evidence type="ECO:0000256" key="1">
    <source>
        <dbReference type="SAM" id="SignalP"/>
    </source>
</evidence>
<proteinExistence type="predicted"/>
<dbReference type="CDD" id="cd06325">
    <property type="entry name" value="PBP1_ABC_unchar_transporter"/>
    <property type="match status" value="1"/>
</dbReference>
<dbReference type="SUPFAM" id="SSF53822">
    <property type="entry name" value="Periplasmic binding protein-like I"/>
    <property type="match status" value="1"/>
</dbReference>
<reference evidence="2 3" key="1">
    <citation type="submission" date="2019-09" db="EMBL/GenBank/DDBJ databases">
        <title>Phylogeny of genus Pseudoclavibacter and closely related genus.</title>
        <authorList>
            <person name="Li Y."/>
        </authorList>
    </citation>
    <scope>NUCLEOTIDE SEQUENCE [LARGE SCALE GENOMIC DNA]</scope>
    <source>
        <strain evidence="2 3">DSM 23821</strain>
    </source>
</reference>
<dbReference type="InterPro" id="IPR007487">
    <property type="entry name" value="ABC_transpt-TYRBP-like"/>
</dbReference>
<evidence type="ECO:0000313" key="2">
    <source>
        <dbReference type="EMBL" id="KAB1655096.1"/>
    </source>
</evidence>
<dbReference type="RefSeq" id="WP_158041302.1">
    <property type="nucleotide sequence ID" value="NZ_JACCFV010000001.1"/>
</dbReference>
<keyword evidence="1" id="KW-0732">Signal</keyword>
<feature type="chain" id="PRO_5038883474" evidence="1">
    <location>
        <begin position="20"/>
        <end position="329"/>
    </location>
</feature>
<dbReference type="Gene3D" id="3.40.50.2300">
    <property type="match status" value="2"/>
</dbReference>
<dbReference type="PANTHER" id="PTHR35271:SF1">
    <property type="entry name" value="ABC TRANSPORTER, SUBSTRATE-BINDING LIPOPROTEIN"/>
    <property type="match status" value="1"/>
</dbReference>
<sequence length="329" mass="33097">MRKHTILGALGIVAASALALTGCSGGGDTTDGAGGEGSYSIGISQLVQHPALDAAAAGFQRAFTEAGIDATFDVQNANGEQATATTIAQKFASDGTDLVLAIATPAAQAAQAAITDKPVLFTAVTDPVEAGLVASSDAPGGNVTGTTDMNPVGDQIDLLKEIVPNAKTIGIVYASGEVNSQVQVALAKEKASELGIEVREASVATGADLQTALDSLTGVDAIYLPTDNLVTAGMGSVVDFANSNKVPLIGGEVNQVENGAIATLGLDYEALGYQTGQMAIKILTEGADPATMPVEAQTEFPLTVNPGAAEKQGVTIPEAVLSRAETTIE</sequence>
<dbReference type="Proteomes" id="UP000467240">
    <property type="component" value="Unassembled WGS sequence"/>
</dbReference>
<dbReference type="AlphaFoldDB" id="A0A7J5BRX2"/>
<organism evidence="2 3">
    <name type="scientific">Pseudoclavibacter chungangensis</name>
    <dbReference type="NCBI Taxonomy" id="587635"/>
    <lineage>
        <taxon>Bacteria</taxon>
        <taxon>Bacillati</taxon>
        <taxon>Actinomycetota</taxon>
        <taxon>Actinomycetes</taxon>
        <taxon>Micrococcales</taxon>
        <taxon>Microbacteriaceae</taxon>
        <taxon>Pseudoclavibacter</taxon>
    </lineage>
</organism>